<evidence type="ECO:0000313" key="12">
    <source>
        <dbReference type="Proteomes" id="UP000270468"/>
    </source>
</evidence>
<comment type="catalytic activity">
    <reaction evidence="10">
        <text>Endonucleolytic cleavage of RNA, removing extra 3' nucleotides from tRNA precursor, generating 3' termini of tRNAs. A 3'-hydroxy group is left at the tRNA terminus and a 5'-phosphoryl group is left at the trailer molecule.</text>
        <dbReference type="EC" id="3.1.26.11"/>
    </reaction>
</comment>
<dbReference type="Pfam" id="PF23023">
    <property type="entry name" value="Anti-Pycsar_Apyc1"/>
    <property type="match status" value="1"/>
</dbReference>
<dbReference type="EMBL" id="UXAV01000042">
    <property type="protein sequence ID" value="VDC28836.1"/>
    <property type="molecule type" value="Genomic_DNA"/>
</dbReference>
<dbReference type="AlphaFoldDB" id="A0A3P5XBZ9"/>
<dbReference type="NCBIfam" id="TIGR02651">
    <property type="entry name" value="RNase_Z"/>
    <property type="match status" value="1"/>
</dbReference>
<comment type="similarity">
    <text evidence="10">Belongs to the RNase Z family.</text>
</comment>
<dbReference type="PANTHER" id="PTHR46018">
    <property type="entry name" value="ZINC PHOSPHODIESTERASE ELAC PROTEIN 1"/>
    <property type="match status" value="1"/>
</dbReference>
<evidence type="ECO:0000256" key="9">
    <source>
        <dbReference type="ARBA" id="ARBA00057812"/>
    </source>
</evidence>
<feature type="binding site" evidence="10">
    <location>
        <position position="68"/>
    </location>
    <ligand>
        <name>Zn(2+)</name>
        <dbReference type="ChEBI" id="CHEBI:29105"/>
        <label>2</label>
        <note>catalytic</note>
    </ligand>
</feature>
<accession>A0A3P5XBZ9</accession>
<feature type="binding site" evidence="10">
    <location>
        <position position="140"/>
    </location>
    <ligand>
        <name>Zn(2+)</name>
        <dbReference type="ChEBI" id="CHEBI:29105"/>
        <label>1</label>
        <note>catalytic</note>
    </ligand>
</feature>
<dbReference type="GO" id="GO:0008270">
    <property type="term" value="F:zinc ion binding"/>
    <property type="evidence" value="ECO:0007669"/>
    <property type="project" value="UniProtKB-UniRule"/>
</dbReference>
<evidence type="ECO:0000313" key="11">
    <source>
        <dbReference type="EMBL" id="VDC28836.1"/>
    </source>
</evidence>
<dbReference type="InterPro" id="IPR013471">
    <property type="entry name" value="RNase_Z/BN"/>
</dbReference>
<evidence type="ECO:0000256" key="2">
    <source>
        <dbReference type="ARBA" id="ARBA00012477"/>
    </source>
</evidence>
<dbReference type="GO" id="GO:0042802">
    <property type="term" value="F:identical protein binding"/>
    <property type="evidence" value="ECO:0007669"/>
    <property type="project" value="UniProtKB-ARBA"/>
</dbReference>
<evidence type="ECO:0000256" key="7">
    <source>
        <dbReference type="ARBA" id="ARBA00022801"/>
    </source>
</evidence>
<dbReference type="EC" id="3.1.26.11" evidence="2 10"/>
<dbReference type="Gene3D" id="3.60.15.10">
    <property type="entry name" value="Ribonuclease Z/Hydroxyacylglutathione hydrolase-like"/>
    <property type="match status" value="1"/>
</dbReference>
<dbReference type="InterPro" id="IPR036866">
    <property type="entry name" value="RibonucZ/Hydroxyglut_hydro"/>
</dbReference>
<dbReference type="PANTHER" id="PTHR46018:SF2">
    <property type="entry name" value="ZINC PHOSPHODIESTERASE ELAC PROTEIN 1"/>
    <property type="match status" value="1"/>
</dbReference>
<keyword evidence="6 10" id="KW-0255">Endonuclease</keyword>
<evidence type="ECO:0000256" key="8">
    <source>
        <dbReference type="ARBA" id="ARBA00022833"/>
    </source>
</evidence>
<comment type="cofactor">
    <cofactor evidence="10">
        <name>Zn(2+)</name>
        <dbReference type="ChEBI" id="CHEBI:29105"/>
    </cofactor>
    <text evidence="10">Binds 2 Zn(2+) ions.</text>
</comment>
<dbReference type="HAMAP" id="MF_01818">
    <property type="entry name" value="RNase_Z_BN"/>
    <property type="match status" value="1"/>
</dbReference>
<feature type="binding site" evidence="10">
    <location>
        <position position="211"/>
    </location>
    <ligand>
        <name>Zn(2+)</name>
        <dbReference type="ChEBI" id="CHEBI:29105"/>
        <label>2</label>
        <note>catalytic</note>
    </ligand>
</feature>
<evidence type="ECO:0000256" key="4">
    <source>
        <dbReference type="ARBA" id="ARBA00022722"/>
    </source>
</evidence>
<keyword evidence="12" id="KW-1185">Reference proteome</keyword>
<dbReference type="GO" id="GO:0042781">
    <property type="term" value="F:3'-tRNA processing endoribonuclease activity"/>
    <property type="evidence" value="ECO:0007669"/>
    <property type="project" value="UniProtKB-UniRule"/>
</dbReference>
<organism evidence="11 12">
    <name type="scientific">Filibacter tadaridae</name>
    <dbReference type="NCBI Taxonomy" id="2483811"/>
    <lineage>
        <taxon>Bacteria</taxon>
        <taxon>Bacillati</taxon>
        <taxon>Bacillota</taxon>
        <taxon>Bacilli</taxon>
        <taxon>Bacillales</taxon>
        <taxon>Caryophanaceae</taxon>
        <taxon>Filibacter</taxon>
    </lineage>
</organism>
<feature type="binding site" evidence="10">
    <location>
        <position position="67"/>
    </location>
    <ligand>
        <name>Zn(2+)</name>
        <dbReference type="ChEBI" id="CHEBI:29105"/>
        <label>2</label>
        <note>catalytic</note>
    </ligand>
</feature>
<name>A0A3P5XBZ9_9BACL</name>
<protein>
    <recommendedName>
        <fullName evidence="2 10">Ribonuclease Z</fullName>
        <shortName evidence="10">RNase Z</shortName>
        <ecNumber evidence="2 10">3.1.26.11</ecNumber>
    </recommendedName>
    <alternativeName>
        <fullName evidence="10">tRNA 3 endonuclease</fullName>
    </alternativeName>
    <alternativeName>
        <fullName evidence="10">tRNase Z</fullName>
    </alternativeName>
</protein>
<reference evidence="11 12" key="1">
    <citation type="submission" date="2018-11" db="EMBL/GenBank/DDBJ databases">
        <authorList>
            <person name="Criscuolo A."/>
        </authorList>
    </citation>
    <scope>NUCLEOTIDE SEQUENCE [LARGE SCALE GENOMIC DNA]</scope>
    <source>
        <strain evidence="11">ATB-66</strain>
    </source>
</reference>
<comment type="function">
    <text evidence="9 10">Zinc phosphodiesterase, which displays some tRNA 3'-processing endonuclease activity. Probably involved in tRNA maturation, by removing a 3'-trailer from precursor tRNA.</text>
</comment>
<evidence type="ECO:0000256" key="5">
    <source>
        <dbReference type="ARBA" id="ARBA00022723"/>
    </source>
</evidence>
<feature type="binding site" evidence="10">
    <location>
        <position position="269"/>
    </location>
    <ligand>
        <name>Zn(2+)</name>
        <dbReference type="ChEBI" id="CHEBI:29105"/>
        <label>2</label>
        <note>catalytic</note>
    </ligand>
</feature>
<evidence type="ECO:0000256" key="1">
    <source>
        <dbReference type="ARBA" id="ARBA00011738"/>
    </source>
</evidence>
<keyword evidence="3 10" id="KW-0819">tRNA processing</keyword>
<dbReference type="CDD" id="cd07717">
    <property type="entry name" value="RNaseZ_ZiPD-like_MBL-fold"/>
    <property type="match status" value="1"/>
</dbReference>
<comment type="subunit">
    <text evidence="1 10">Homodimer.</text>
</comment>
<evidence type="ECO:0000256" key="3">
    <source>
        <dbReference type="ARBA" id="ARBA00022694"/>
    </source>
</evidence>
<feature type="binding site" evidence="10">
    <location>
        <position position="211"/>
    </location>
    <ligand>
        <name>Zn(2+)</name>
        <dbReference type="ChEBI" id="CHEBI:29105"/>
        <label>1</label>
        <note>catalytic</note>
    </ligand>
</feature>
<keyword evidence="4 10" id="KW-0540">Nuclease</keyword>
<dbReference type="RefSeq" id="WP_124070430.1">
    <property type="nucleotide sequence ID" value="NZ_CBCRXF010000001.1"/>
</dbReference>
<feature type="binding site" evidence="10">
    <location>
        <position position="63"/>
    </location>
    <ligand>
        <name>Zn(2+)</name>
        <dbReference type="ChEBI" id="CHEBI:29105"/>
        <label>1</label>
        <note>catalytic</note>
    </ligand>
</feature>
<dbReference type="NCBIfam" id="NF000801">
    <property type="entry name" value="PRK00055.1-3"/>
    <property type="match status" value="1"/>
</dbReference>
<evidence type="ECO:0000256" key="6">
    <source>
        <dbReference type="ARBA" id="ARBA00022759"/>
    </source>
</evidence>
<keyword evidence="8 10" id="KW-0862">Zinc</keyword>
<feature type="binding site" evidence="10">
    <location>
        <position position="65"/>
    </location>
    <ligand>
        <name>Zn(2+)</name>
        <dbReference type="ChEBI" id="CHEBI:29105"/>
        <label>1</label>
        <note>catalytic</note>
    </ligand>
</feature>
<feature type="active site" description="Proton acceptor" evidence="10">
    <location>
        <position position="67"/>
    </location>
</feature>
<proteinExistence type="inferred from homology"/>
<sequence>MELQFLGTGAGMPSKMRNTSAVILNLSAEGEGYWLFDCGEATQHQLLHTPLKPRKIAKIFITHLHGDHIFGLPGLLGSRSFLGGNERLEIYGPSGLKEWLETTLRITTTHLNYELLIQEVGEGIIVEDDKFKVIAKNLQHGIPCLGYRIEQKPLPGKLLIDKVNEAGVPKGPLLKELKDGSDVTLPDGRLIFSKDVTGEPQEGFTVTILGDTSYCNAAVELALDADLLVHEATFDMDTDNLAKEYGHSTIGDAARTASEAGAKKLIANHISARFMPSDVAKLKEQGEAIFPTLHIAEDFSRFVWIDGQVKNLNAEKPS</sequence>
<gene>
    <name evidence="10 11" type="primary">rnz</name>
    <name evidence="11" type="ORF">FILTAD_01864</name>
</gene>
<keyword evidence="7 10" id="KW-0378">Hydrolase</keyword>
<dbReference type="SUPFAM" id="SSF56281">
    <property type="entry name" value="Metallo-hydrolase/oxidoreductase"/>
    <property type="match status" value="1"/>
</dbReference>
<keyword evidence="5 10" id="KW-0479">Metal-binding</keyword>
<dbReference type="Proteomes" id="UP000270468">
    <property type="component" value="Unassembled WGS sequence"/>
</dbReference>
<dbReference type="OrthoDB" id="9800940at2"/>
<dbReference type="FunFam" id="3.60.15.10:FF:000002">
    <property type="entry name" value="Ribonuclease Z"/>
    <property type="match status" value="1"/>
</dbReference>
<evidence type="ECO:0000256" key="10">
    <source>
        <dbReference type="HAMAP-Rule" id="MF_01818"/>
    </source>
</evidence>